<evidence type="ECO:0000259" key="5">
    <source>
        <dbReference type="Pfam" id="PF24517"/>
    </source>
</evidence>
<organism evidence="6 7">
    <name type="scientific">Puniceicoccus vermicola</name>
    <dbReference type="NCBI Taxonomy" id="388746"/>
    <lineage>
        <taxon>Bacteria</taxon>
        <taxon>Pseudomonadati</taxon>
        <taxon>Verrucomicrobiota</taxon>
        <taxon>Opitutia</taxon>
        <taxon>Puniceicoccales</taxon>
        <taxon>Puniceicoccaceae</taxon>
        <taxon>Puniceicoccus</taxon>
    </lineage>
</organism>
<dbReference type="AlphaFoldDB" id="A0A7X1E481"/>
<dbReference type="GO" id="GO:0005576">
    <property type="term" value="C:extracellular region"/>
    <property type="evidence" value="ECO:0007669"/>
    <property type="project" value="UniProtKB-SubCell"/>
</dbReference>
<feature type="domain" description="Carbohydrate-binding module family 96" evidence="5">
    <location>
        <begin position="29"/>
        <end position="134"/>
    </location>
</feature>
<feature type="signal peptide" evidence="4">
    <location>
        <begin position="1"/>
        <end position="23"/>
    </location>
</feature>
<evidence type="ECO:0000256" key="2">
    <source>
        <dbReference type="ARBA" id="ARBA00022525"/>
    </source>
</evidence>
<gene>
    <name evidence="6" type="ORF">H5P30_00925</name>
</gene>
<evidence type="ECO:0000256" key="1">
    <source>
        <dbReference type="ARBA" id="ARBA00004613"/>
    </source>
</evidence>
<comment type="caution">
    <text evidence="6">The sequence shown here is derived from an EMBL/GenBank/DDBJ whole genome shotgun (WGS) entry which is preliminary data.</text>
</comment>
<accession>A0A7X1E481</accession>
<dbReference type="Proteomes" id="UP000525652">
    <property type="component" value="Unassembled WGS sequence"/>
</dbReference>
<reference evidence="6 7" key="1">
    <citation type="submission" date="2020-07" db="EMBL/GenBank/DDBJ databases">
        <authorList>
            <person name="Feng X."/>
        </authorList>
    </citation>
    <scope>NUCLEOTIDE SEQUENCE [LARGE SCALE GENOMIC DNA]</scope>
    <source>
        <strain evidence="6 7">JCM14086</strain>
    </source>
</reference>
<comment type="subcellular location">
    <subcellularLocation>
        <location evidence="1">Secreted</location>
    </subcellularLocation>
</comment>
<protein>
    <submittedName>
        <fullName evidence="6">DNRLRE domain-containing protein</fullName>
    </submittedName>
</protein>
<dbReference type="InterPro" id="IPR055372">
    <property type="entry name" value="CBM96"/>
</dbReference>
<sequence>MSTQKTPLLAIITGLVVCAAASAQVTTLTTLDNGQDARVQPVENADTNYGGAVSLVLKDAGLNKSTSKVYLGFDLSTWNSTAASASVTLTANASFTLSADTNIRFWGLNNGSASWSEDTITYNNAPAADSDPGNGSIDDGASFYQGTEANQMTLLGSINFASSTVFTTGDTITFSDASLTDFINNFSSENLTIGVTIDKNTYTQFYSSGTATGASVAPTLALTPIPEPATAGSIIGVLALTLSVLRRRNFRS</sequence>
<keyword evidence="7" id="KW-1185">Reference proteome</keyword>
<dbReference type="NCBIfam" id="NF033679">
    <property type="entry name" value="DNRLRE_dom"/>
    <property type="match status" value="1"/>
</dbReference>
<keyword evidence="3 4" id="KW-0732">Signal</keyword>
<evidence type="ECO:0000256" key="3">
    <source>
        <dbReference type="ARBA" id="ARBA00022729"/>
    </source>
</evidence>
<evidence type="ECO:0000256" key="4">
    <source>
        <dbReference type="SAM" id="SignalP"/>
    </source>
</evidence>
<proteinExistence type="predicted"/>
<dbReference type="RefSeq" id="WP_185691087.1">
    <property type="nucleotide sequence ID" value="NZ_JACHVA010000015.1"/>
</dbReference>
<evidence type="ECO:0000313" key="6">
    <source>
        <dbReference type="EMBL" id="MBC2600337.1"/>
    </source>
</evidence>
<dbReference type="EMBL" id="JACHVA010000015">
    <property type="protein sequence ID" value="MBC2600337.1"/>
    <property type="molecule type" value="Genomic_DNA"/>
</dbReference>
<evidence type="ECO:0000313" key="7">
    <source>
        <dbReference type="Proteomes" id="UP000525652"/>
    </source>
</evidence>
<feature type="chain" id="PRO_5030781079" evidence="4">
    <location>
        <begin position="24"/>
        <end position="252"/>
    </location>
</feature>
<name>A0A7X1E481_9BACT</name>
<dbReference type="Pfam" id="PF24517">
    <property type="entry name" value="CBM96"/>
    <property type="match status" value="1"/>
</dbReference>
<keyword evidence="2" id="KW-0964">Secreted</keyword>